<sequence>MSDQLATLPDTRTPDWAKLLGAADIAPSRLGDAVIERLTEAIIDGRLKPGDPLPSEGQIAATFGISKPIAREALRELAAMGVIQVQQGKVSRVRAIDSGPLARFYRFAVGSTKQGLREAVELRRMLEPHIAAFAAERRTEADIAAMRAILVRMEETLGDVPAWIEADLAFHNQIAAMAHNRLVVLQLKGLEPVVRIMMVRFNAREARTMDDWRVTLGRHVRIAEAIEAGDPAAAEAAMRSHFAAADAAIRDIFGPDPSPGGTG</sequence>
<evidence type="ECO:0000313" key="5">
    <source>
        <dbReference type="EMBL" id="MBB6168934.1"/>
    </source>
</evidence>
<dbReference type="Pfam" id="PF07729">
    <property type="entry name" value="FCD"/>
    <property type="match status" value="1"/>
</dbReference>
<dbReference type="CDD" id="cd07377">
    <property type="entry name" value="WHTH_GntR"/>
    <property type="match status" value="1"/>
</dbReference>
<dbReference type="InterPro" id="IPR000524">
    <property type="entry name" value="Tscrpt_reg_HTH_GntR"/>
</dbReference>
<dbReference type="InterPro" id="IPR008920">
    <property type="entry name" value="TF_FadR/GntR_C"/>
</dbReference>
<evidence type="ECO:0000313" key="6">
    <source>
        <dbReference type="Proteomes" id="UP000588017"/>
    </source>
</evidence>
<evidence type="ECO:0000259" key="4">
    <source>
        <dbReference type="PROSITE" id="PS50949"/>
    </source>
</evidence>
<keyword evidence="1" id="KW-0805">Transcription regulation</keyword>
<dbReference type="Pfam" id="PF00392">
    <property type="entry name" value="GntR"/>
    <property type="match status" value="1"/>
</dbReference>
<dbReference type="InterPro" id="IPR011711">
    <property type="entry name" value="GntR_C"/>
</dbReference>
<organism evidence="5 6">
    <name type="scientific">Chelatococcus composti</name>
    <dbReference type="NCBI Taxonomy" id="1743235"/>
    <lineage>
        <taxon>Bacteria</taxon>
        <taxon>Pseudomonadati</taxon>
        <taxon>Pseudomonadota</taxon>
        <taxon>Alphaproteobacteria</taxon>
        <taxon>Hyphomicrobiales</taxon>
        <taxon>Chelatococcaceae</taxon>
        <taxon>Chelatococcus</taxon>
    </lineage>
</organism>
<feature type="domain" description="HTH gntR-type" evidence="4">
    <location>
        <begin position="28"/>
        <end position="96"/>
    </location>
</feature>
<dbReference type="RefSeq" id="WP_183335240.1">
    <property type="nucleotide sequence ID" value="NZ_BMHX01000005.1"/>
</dbReference>
<dbReference type="PROSITE" id="PS50949">
    <property type="entry name" value="HTH_GNTR"/>
    <property type="match status" value="1"/>
</dbReference>
<dbReference type="SMART" id="SM00895">
    <property type="entry name" value="FCD"/>
    <property type="match status" value="1"/>
</dbReference>
<dbReference type="Proteomes" id="UP000588017">
    <property type="component" value="Unassembled WGS sequence"/>
</dbReference>
<dbReference type="Gene3D" id="1.10.10.10">
    <property type="entry name" value="Winged helix-like DNA-binding domain superfamily/Winged helix DNA-binding domain"/>
    <property type="match status" value="1"/>
</dbReference>
<dbReference type="GO" id="GO:0003677">
    <property type="term" value="F:DNA binding"/>
    <property type="evidence" value="ECO:0007669"/>
    <property type="project" value="UniProtKB-KW"/>
</dbReference>
<reference evidence="5 6" key="1">
    <citation type="submission" date="2020-08" db="EMBL/GenBank/DDBJ databases">
        <title>Genomic Encyclopedia of Type Strains, Phase IV (KMG-IV): sequencing the most valuable type-strain genomes for metagenomic binning, comparative biology and taxonomic classification.</title>
        <authorList>
            <person name="Goeker M."/>
        </authorList>
    </citation>
    <scope>NUCLEOTIDE SEQUENCE [LARGE SCALE GENOMIC DNA]</scope>
    <source>
        <strain evidence="5 6">DSM 101465</strain>
    </source>
</reference>
<dbReference type="InterPro" id="IPR036390">
    <property type="entry name" value="WH_DNA-bd_sf"/>
</dbReference>
<dbReference type="SMART" id="SM00345">
    <property type="entry name" value="HTH_GNTR"/>
    <property type="match status" value="1"/>
</dbReference>
<accession>A0A841KDD0</accession>
<comment type="caution">
    <text evidence="5">The sequence shown here is derived from an EMBL/GenBank/DDBJ whole genome shotgun (WGS) entry which is preliminary data.</text>
</comment>
<dbReference type="PRINTS" id="PR00035">
    <property type="entry name" value="HTHGNTR"/>
</dbReference>
<protein>
    <submittedName>
        <fullName evidence="5">GntR family transcriptional repressor for pyruvate dehydrogenase complex</fullName>
    </submittedName>
</protein>
<evidence type="ECO:0000256" key="1">
    <source>
        <dbReference type="ARBA" id="ARBA00023015"/>
    </source>
</evidence>
<dbReference type="PANTHER" id="PTHR43537">
    <property type="entry name" value="TRANSCRIPTIONAL REGULATOR, GNTR FAMILY"/>
    <property type="match status" value="1"/>
</dbReference>
<proteinExistence type="predicted"/>
<dbReference type="GO" id="GO:0003700">
    <property type="term" value="F:DNA-binding transcription factor activity"/>
    <property type="evidence" value="ECO:0007669"/>
    <property type="project" value="InterPro"/>
</dbReference>
<dbReference type="Gene3D" id="1.20.120.530">
    <property type="entry name" value="GntR ligand-binding domain-like"/>
    <property type="match status" value="1"/>
</dbReference>
<dbReference type="EMBL" id="JACHEH010000005">
    <property type="protein sequence ID" value="MBB6168934.1"/>
    <property type="molecule type" value="Genomic_DNA"/>
</dbReference>
<dbReference type="SUPFAM" id="SSF48008">
    <property type="entry name" value="GntR ligand-binding domain-like"/>
    <property type="match status" value="1"/>
</dbReference>
<name>A0A841KDD0_9HYPH</name>
<gene>
    <name evidence="5" type="ORF">HNQ73_002571</name>
</gene>
<keyword evidence="3" id="KW-0804">Transcription</keyword>
<evidence type="ECO:0000256" key="2">
    <source>
        <dbReference type="ARBA" id="ARBA00023125"/>
    </source>
</evidence>
<keyword evidence="6" id="KW-1185">Reference proteome</keyword>
<dbReference type="SUPFAM" id="SSF46785">
    <property type="entry name" value="Winged helix' DNA-binding domain"/>
    <property type="match status" value="1"/>
</dbReference>
<evidence type="ECO:0000256" key="3">
    <source>
        <dbReference type="ARBA" id="ARBA00023163"/>
    </source>
</evidence>
<keyword evidence="2" id="KW-0238">DNA-binding</keyword>
<dbReference type="PANTHER" id="PTHR43537:SF5">
    <property type="entry name" value="UXU OPERON TRANSCRIPTIONAL REGULATOR"/>
    <property type="match status" value="1"/>
</dbReference>
<dbReference type="AlphaFoldDB" id="A0A841KDD0"/>
<keyword evidence="5" id="KW-0670">Pyruvate</keyword>
<dbReference type="InterPro" id="IPR036388">
    <property type="entry name" value="WH-like_DNA-bd_sf"/>
</dbReference>